<name>A0A3B6B8Z1_WHEAT</name>
<organism evidence="3">
    <name type="scientific">Triticum aestivum</name>
    <name type="common">Wheat</name>
    <dbReference type="NCBI Taxonomy" id="4565"/>
    <lineage>
        <taxon>Eukaryota</taxon>
        <taxon>Viridiplantae</taxon>
        <taxon>Streptophyta</taxon>
        <taxon>Embryophyta</taxon>
        <taxon>Tracheophyta</taxon>
        <taxon>Spermatophyta</taxon>
        <taxon>Magnoliopsida</taxon>
        <taxon>Liliopsida</taxon>
        <taxon>Poales</taxon>
        <taxon>Poaceae</taxon>
        <taxon>BOP clade</taxon>
        <taxon>Pooideae</taxon>
        <taxon>Triticodae</taxon>
        <taxon>Triticeae</taxon>
        <taxon>Triticinae</taxon>
        <taxon>Triticum</taxon>
    </lineage>
</organism>
<reference evidence="3" key="2">
    <citation type="submission" date="2018-10" db="UniProtKB">
        <authorList>
            <consortium name="EnsemblPlants"/>
        </authorList>
    </citation>
    <scope>IDENTIFICATION</scope>
</reference>
<evidence type="ECO:0000256" key="1">
    <source>
        <dbReference type="SAM" id="MobiDB-lite"/>
    </source>
</evidence>
<accession>A0A3B6B8Z1</accession>
<sequence>MFGASSLMAQDAGVPNVDSHSDLEAGKKQAPARRSEMARAVSISKVRMQFRGLDGNSYTPQYVPIGPYHLSCSSPRTEKEKLCGVSFLKSLSDEHTLARLVEKLEPRARECYADGVGQLTPEQFSGMLLRDGCYLLLLFVHYVTAEACGNGGASTAAGGVSDSAVVRDTVFLVENQIPLFVLEKIHEHIAGGAGMSVLESIAVSVQELLQAQLYISKKLRPAPRQASHLLHLVHHYFQPTNPPPEMAESTARRTGRWRRATEYGSHGGMRFKRRTFVNGEEWTVLDVRLKRGTLCVPHLRVDSNTWTVLRNLMALEEHVPRRPVTAYCLFMSQVAGTVEDVKLLVNAGIVEHFLPSDEQVAQGFADLCNGVVMDVDNLDRNYLKPIWHKLQERCQSRVFRFMGWFCHDRHLGMAIAFLMAVVVLVCQVTQTFYAVTGRR</sequence>
<reference evidence="3" key="1">
    <citation type="submission" date="2018-08" db="EMBL/GenBank/DDBJ databases">
        <authorList>
            <person name="Rossello M."/>
        </authorList>
    </citation>
    <scope>NUCLEOTIDE SEQUENCE [LARGE SCALE GENOMIC DNA]</scope>
    <source>
        <strain evidence="3">cv. Chinese Spring</strain>
    </source>
</reference>
<protein>
    <submittedName>
        <fullName evidence="3">Uncharacterized protein</fullName>
    </submittedName>
</protein>
<dbReference type="STRING" id="4565.A0A3B6B8Z1"/>
<evidence type="ECO:0000313" key="4">
    <source>
        <dbReference type="Proteomes" id="UP000019116"/>
    </source>
</evidence>
<dbReference type="PANTHER" id="PTHR31170:SF18">
    <property type="entry name" value="(WILD MALAYSIAN BANANA) HYPOTHETICAL PROTEIN"/>
    <property type="match status" value="1"/>
</dbReference>
<dbReference type="Gramene" id="TraesNOR2A03G00825500.1">
    <property type="protein sequence ID" value="TraesNOR2A03G00825500.1"/>
    <property type="gene ID" value="TraesNOR2A03G00825500"/>
</dbReference>
<dbReference type="EnsemblPlants" id="TraesCS2A02G562700.1">
    <property type="protein sequence ID" value="TraesCS2A02G562700.1"/>
    <property type="gene ID" value="TraesCS2A02G562700"/>
</dbReference>
<dbReference type="Pfam" id="PF03140">
    <property type="entry name" value="DUF247"/>
    <property type="match status" value="1"/>
</dbReference>
<dbReference type="Gramene" id="TraesARI2A03G00825960.1">
    <property type="protein sequence ID" value="TraesARI2A03G00825960.1"/>
    <property type="gene ID" value="TraesARI2A03G00825960"/>
</dbReference>
<evidence type="ECO:0000256" key="2">
    <source>
        <dbReference type="SAM" id="Phobius"/>
    </source>
</evidence>
<keyword evidence="2" id="KW-1133">Transmembrane helix</keyword>
<dbReference type="Proteomes" id="UP000019116">
    <property type="component" value="Chromosome 2A"/>
</dbReference>
<dbReference type="OrthoDB" id="639355at2759"/>
<keyword evidence="2" id="KW-0472">Membrane</keyword>
<dbReference type="PANTHER" id="PTHR31170">
    <property type="entry name" value="BNAC04G53230D PROTEIN"/>
    <property type="match status" value="1"/>
</dbReference>
<dbReference type="AlphaFoldDB" id="A0A3B6B8Z1"/>
<keyword evidence="4" id="KW-1185">Reference proteome</keyword>
<dbReference type="Gramene" id="TraesJAG2A03G00811820.1">
    <property type="protein sequence ID" value="TraesJAG2A03G00811820.1"/>
    <property type="gene ID" value="TraesJAG2A03G00811820"/>
</dbReference>
<dbReference type="InterPro" id="IPR004158">
    <property type="entry name" value="DUF247_pln"/>
</dbReference>
<feature type="transmembrane region" description="Helical" evidence="2">
    <location>
        <begin position="411"/>
        <end position="435"/>
    </location>
</feature>
<dbReference type="Gramene" id="TraesROB_scaffold_031986_01G000200.1">
    <property type="protein sequence ID" value="TraesROB_scaffold_031986_01G000200.1"/>
    <property type="gene ID" value="TraesROB_scaffold_031986_01G000200"/>
</dbReference>
<dbReference type="Gramene" id="TraesMAC2A03G00815480.1">
    <property type="protein sequence ID" value="TraesMAC2A03G00815480.1"/>
    <property type="gene ID" value="TraesMAC2A03G00815480"/>
</dbReference>
<dbReference type="Gramene" id="TraesLDM2A03G00819560.1">
    <property type="protein sequence ID" value="TraesLDM2A03G00819560.1"/>
    <property type="gene ID" value="TraesLDM2A03G00819560"/>
</dbReference>
<keyword evidence="2" id="KW-0812">Transmembrane</keyword>
<dbReference type="Gramene" id="TraesCAD_scaffold_032199_01G000200.1">
    <property type="protein sequence ID" value="TraesCAD_scaffold_032199_01G000200.1"/>
    <property type="gene ID" value="TraesCAD_scaffold_032199_01G000200"/>
</dbReference>
<proteinExistence type="predicted"/>
<dbReference type="Gramene" id="TraesCS2A03G1357900.1">
    <property type="protein sequence ID" value="TraesCS2A03G1357900.1.CDS"/>
    <property type="gene ID" value="TraesCS2A03G1357900"/>
</dbReference>
<feature type="region of interest" description="Disordered" evidence="1">
    <location>
        <begin position="1"/>
        <end position="34"/>
    </location>
</feature>
<evidence type="ECO:0000313" key="3">
    <source>
        <dbReference type="EnsemblPlants" id="TraesCS2A02G562700.1"/>
    </source>
</evidence>
<dbReference type="Gramene" id="TraesCS2A02G562700.1">
    <property type="protein sequence ID" value="TraesCS2A02G562700.1"/>
    <property type="gene ID" value="TraesCS2A02G562700"/>
</dbReference>
<dbReference type="Gramene" id="TraesWEE_scaffold_018309_01G000200.1">
    <property type="protein sequence ID" value="TraesWEE_scaffold_018309_01G000200.1"/>
    <property type="gene ID" value="TraesWEE_scaffold_018309_01G000200"/>
</dbReference>
<dbReference type="OMA" id="YADGVGQ"/>
<feature type="compositionally biased region" description="Basic and acidic residues" evidence="1">
    <location>
        <begin position="19"/>
        <end position="34"/>
    </location>
</feature>